<dbReference type="PROSITE" id="PS50110">
    <property type="entry name" value="RESPONSE_REGULATORY"/>
    <property type="match status" value="1"/>
</dbReference>
<evidence type="ECO:0000313" key="6">
    <source>
        <dbReference type="EMBL" id="MBR1138896.1"/>
    </source>
</evidence>
<keyword evidence="2" id="KW-0238">DNA-binding</keyword>
<proteinExistence type="predicted"/>
<dbReference type="SUPFAM" id="SSF46894">
    <property type="entry name" value="C-terminal effector domain of the bipartite response regulators"/>
    <property type="match status" value="1"/>
</dbReference>
<dbReference type="InterPro" id="IPR058245">
    <property type="entry name" value="NreC/VraR/RcsB-like_REC"/>
</dbReference>
<evidence type="ECO:0000256" key="2">
    <source>
        <dbReference type="ARBA" id="ARBA00023125"/>
    </source>
</evidence>
<dbReference type="InterPro" id="IPR000792">
    <property type="entry name" value="Tscrpt_reg_LuxR_C"/>
</dbReference>
<dbReference type="Pfam" id="PF00072">
    <property type="entry name" value="Response_reg"/>
    <property type="match status" value="1"/>
</dbReference>
<dbReference type="CDD" id="cd06170">
    <property type="entry name" value="LuxR_C_like"/>
    <property type="match status" value="1"/>
</dbReference>
<evidence type="ECO:0000259" key="5">
    <source>
        <dbReference type="PROSITE" id="PS50110"/>
    </source>
</evidence>
<dbReference type="PANTHER" id="PTHR45566">
    <property type="entry name" value="HTH-TYPE TRANSCRIPTIONAL REGULATOR YHJB-RELATED"/>
    <property type="match status" value="1"/>
</dbReference>
<evidence type="ECO:0000256" key="1">
    <source>
        <dbReference type="ARBA" id="ARBA00022553"/>
    </source>
</evidence>
<reference evidence="7" key="1">
    <citation type="journal article" date="2021" name="ISME J.">
        <title>Evolutionary origin and ecological implication of a unique nif island in free-living Bradyrhizobium lineages.</title>
        <authorList>
            <person name="Tao J."/>
        </authorList>
    </citation>
    <scope>NUCLEOTIDE SEQUENCE [LARGE SCALE GENOMIC DNA]</scope>
    <source>
        <strain evidence="7">SZCCT0094</strain>
    </source>
</reference>
<dbReference type="InterPro" id="IPR016032">
    <property type="entry name" value="Sig_transdc_resp-reg_C-effctor"/>
</dbReference>
<feature type="modified residue" description="4-aspartylphosphate" evidence="3">
    <location>
        <position position="54"/>
    </location>
</feature>
<keyword evidence="1 3" id="KW-0597">Phosphoprotein</keyword>
<name>A0ABS5GCT8_9BRAD</name>
<evidence type="ECO:0000259" key="4">
    <source>
        <dbReference type="PROSITE" id="PS50043"/>
    </source>
</evidence>
<dbReference type="SUPFAM" id="SSF52172">
    <property type="entry name" value="CheY-like"/>
    <property type="match status" value="1"/>
</dbReference>
<evidence type="ECO:0000256" key="3">
    <source>
        <dbReference type="PROSITE-ProRule" id="PRU00169"/>
    </source>
</evidence>
<gene>
    <name evidence="6" type="ORF">JQ619_24315</name>
</gene>
<dbReference type="SMART" id="SM00421">
    <property type="entry name" value="HTH_LUXR"/>
    <property type="match status" value="1"/>
</dbReference>
<dbReference type="EMBL" id="JAFCLK010000024">
    <property type="protein sequence ID" value="MBR1138896.1"/>
    <property type="molecule type" value="Genomic_DNA"/>
</dbReference>
<protein>
    <submittedName>
        <fullName evidence="6">Response regulator transcription factor</fullName>
    </submittedName>
</protein>
<dbReference type="InterPro" id="IPR051015">
    <property type="entry name" value="EvgA-like"/>
</dbReference>
<dbReference type="PROSITE" id="PS50043">
    <property type="entry name" value="HTH_LUXR_2"/>
    <property type="match status" value="1"/>
</dbReference>
<dbReference type="Gene3D" id="1.10.10.10">
    <property type="entry name" value="Winged helix-like DNA-binding domain superfamily/Winged helix DNA-binding domain"/>
    <property type="match status" value="1"/>
</dbReference>
<comment type="caution">
    <text evidence="6">The sequence shown here is derived from an EMBL/GenBank/DDBJ whole genome shotgun (WGS) entry which is preliminary data.</text>
</comment>
<dbReference type="Pfam" id="PF00196">
    <property type="entry name" value="GerE"/>
    <property type="match status" value="1"/>
</dbReference>
<keyword evidence="7" id="KW-1185">Reference proteome</keyword>
<dbReference type="Proteomes" id="UP001314635">
    <property type="component" value="Unassembled WGS sequence"/>
</dbReference>
<dbReference type="PANTHER" id="PTHR45566:SF1">
    <property type="entry name" value="HTH-TYPE TRANSCRIPTIONAL REGULATOR YHJB-RELATED"/>
    <property type="match status" value="1"/>
</dbReference>
<feature type="domain" description="Response regulatory" evidence="5">
    <location>
        <begin position="3"/>
        <end position="119"/>
    </location>
</feature>
<sequence length="197" mass="21338">MRSLLFVDDHPIYRDAVRRTLELEIEDLSVATAENCSATLALLAAHEVDLCLSDYRLPDGDGLSLLKEVRARYPLIAVGLLCADLSPALAEGAASLGAVVCLSKDKTSADLVAAIRIAFSGGRVYDSVGAASDGTTLSLRRREILIYASQGLLDKQICELLGVSESTIRAHWGRIFEQLQVGNRTEAVTRALRQRLI</sequence>
<dbReference type="Gene3D" id="3.40.50.2300">
    <property type="match status" value="1"/>
</dbReference>
<dbReference type="InterPro" id="IPR036388">
    <property type="entry name" value="WH-like_DNA-bd_sf"/>
</dbReference>
<dbReference type="SMART" id="SM00448">
    <property type="entry name" value="REC"/>
    <property type="match status" value="1"/>
</dbReference>
<dbReference type="CDD" id="cd17535">
    <property type="entry name" value="REC_NarL-like"/>
    <property type="match status" value="1"/>
</dbReference>
<evidence type="ECO:0000313" key="7">
    <source>
        <dbReference type="Proteomes" id="UP001314635"/>
    </source>
</evidence>
<accession>A0ABS5GCT8</accession>
<feature type="domain" description="HTH luxR-type" evidence="4">
    <location>
        <begin position="130"/>
        <end position="195"/>
    </location>
</feature>
<dbReference type="InterPro" id="IPR011006">
    <property type="entry name" value="CheY-like_superfamily"/>
</dbReference>
<dbReference type="PRINTS" id="PR00038">
    <property type="entry name" value="HTHLUXR"/>
</dbReference>
<dbReference type="InterPro" id="IPR001789">
    <property type="entry name" value="Sig_transdc_resp-reg_receiver"/>
</dbReference>
<dbReference type="RefSeq" id="WP_172237572.1">
    <property type="nucleotide sequence ID" value="NZ_JABFDP010000016.1"/>
</dbReference>
<organism evidence="6 7">
    <name type="scientific">Bradyrhizobium denitrificans</name>
    <dbReference type="NCBI Taxonomy" id="2734912"/>
    <lineage>
        <taxon>Bacteria</taxon>
        <taxon>Pseudomonadati</taxon>
        <taxon>Pseudomonadota</taxon>
        <taxon>Alphaproteobacteria</taxon>
        <taxon>Hyphomicrobiales</taxon>
        <taxon>Nitrobacteraceae</taxon>
        <taxon>Bradyrhizobium</taxon>
    </lineage>
</organism>